<evidence type="ECO:0000313" key="1">
    <source>
        <dbReference type="EMBL" id="QGY28877.1"/>
    </source>
</evidence>
<dbReference type="SUPFAM" id="SSF52540">
    <property type="entry name" value="P-loop containing nucleoside triphosphate hydrolases"/>
    <property type="match status" value="1"/>
</dbReference>
<reference evidence="1 2" key="1">
    <citation type="submission" date="2017-11" db="EMBL/GenBank/DDBJ databases">
        <title>Genome sequence of Pantoea cypripedii NE1.</title>
        <authorList>
            <person name="Nascimento F.X."/>
        </authorList>
    </citation>
    <scope>NUCLEOTIDE SEQUENCE [LARGE SCALE GENOMIC DNA]</scope>
    <source>
        <strain evidence="1 2">NE1</strain>
    </source>
</reference>
<name>A0A6B9G3X4_PANCY</name>
<dbReference type="InterPro" id="IPR027417">
    <property type="entry name" value="P-loop_NTPase"/>
</dbReference>
<dbReference type="AlphaFoldDB" id="A0A6B9G3X4"/>
<accession>A0A6B9G3X4</accession>
<dbReference type="Proteomes" id="UP000502005">
    <property type="component" value="Chromosome"/>
</dbReference>
<evidence type="ECO:0000313" key="2">
    <source>
        <dbReference type="Proteomes" id="UP000502005"/>
    </source>
</evidence>
<gene>
    <name evidence="1" type="ORF">CUN67_08020</name>
</gene>
<dbReference type="Pfam" id="PF13671">
    <property type="entry name" value="AAA_33"/>
    <property type="match status" value="1"/>
</dbReference>
<dbReference type="EMBL" id="CP024768">
    <property type="protein sequence ID" value="QGY28877.1"/>
    <property type="molecule type" value="Genomic_DNA"/>
</dbReference>
<protein>
    <submittedName>
        <fullName evidence="1">Cell division protein ZipA</fullName>
    </submittedName>
</protein>
<organism evidence="1 2">
    <name type="scientific">Pantoea cypripedii</name>
    <name type="common">Pectobacterium cypripedii</name>
    <name type="synonym">Erwinia cypripedii</name>
    <dbReference type="NCBI Taxonomy" id="55209"/>
    <lineage>
        <taxon>Bacteria</taxon>
        <taxon>Pseudomonadati</taxon>
        <taxon>Pseudomonadota</taxon>
        <taxon>Gammaproteobacteria</taxon>
        <taxon>Enterobacterales</taxon>
        <taxon>Erwiniaceae</taxon>
        <taxon>Pantoea</taxon>
    </lineage>
</organism>
<dbReference type="GO" id="GO:0051301">
    <property type="term" value="P:cell division"/>
    <property type="evidence" value="ECO:0007669"/>
    <property type="project" value="UniProtKB-KW"/>
</dbReference>
<keyword evidence="1" id="KW-0132">Cell division</keyword>
<keyword evidence="1" id="KW-0131">Cell cycle</keyword>
<sequence>MASARALTQSPATLHLLCGKIAAGKSTLAHRLAQETGAVIISEDAWLAHLFADEMREVTDYVRCAAKLRNAMTPHLISLLRCGVSVVLDFPANTLQNRQWMKTVIQTADAAHQLHFLDVSDDLCKTRLHARNAAGEHDFAATDAQFALINSYFVAPQPEEGFNVVCHLHPL</sequence>
<dbReference type="Gene3D" id="3.40.50.300">
    <property type="entry name" value="P-loop containing nucleotide triphosphate hydrolases"/>
    <property type="match status" value="1"/>
</dbReference>
<dbReference type="RefSeq" id="WP_208714726.1">
    <property type="nucleotide sequence ID" value="NZ_CP024768.1"/>
</dbReference>
<proteinExistence type="predicted"/>